<gene>
    <name evidence="3" type="ORF">SAMN05421875_10498</name>
</gene>
<accession>A0A1H3XRM8</accession>
<dbReference type="Pfam" id="PF24996">
    <property type="entry name" value="NANM"/>
    <property type="match status" value="1"/>
</dbReference>
<dbReference type="STRING" id="592050.SAMN05421875_10498"/>
<reference evidence="4" key="1">
    <citation type="submission" date="2016-10" db="EMBL/GenBank/DDBJ databases">
        <authorList>
            <person name="Varghese N."/>
            <person name="Submissions S."/>
        </authorList>
    </citation>
    <scope>NUCLEOTIDE SEQUENCE [LARGE SCALE GENOMIC DNA]</scope>
    <source>
        <strain evidence="4">DSM 25157</strain>
    </source>
</reference>
<protein>
    <submittedName>
        <fullName evidence="3">N-acetylneuraminate epimerase</fullName>
    </submittedName>
</protein>
<evidence type="ECO:0000313" key="4">
    <source>
        <dbReference type="Proteomes" id="UP000199002"/>
    </source>
</evidence>
<evidence type="ECO:0000256" key="1">
    <source>
        <dbReference type="ARBA" id="ARBA00022441"/>
    </source>
</evidence>
<dbReference type="GeneID" id="34233346"/>
<keyword evidence="2" id="KW-0677">Repeat</keyword>
<evidence type="ECO:0000256" key="2">
    <source>
        <dbReference type="ARBA" id="ARBA00022737"/>
    </source>
</evidence>
<name>A0A1H3XRM8_9BURK</name>
<dbReference type="NCBIfam" id="TIGR03547">
    <property type="entry name" value="muta_rot_YjhT"/>
    <property type="match status" value="1"/>
</dbReference>
<sequence length="372" mass="38195">MNVSTHPGTACGYPDLPQPLKHGAGARVAGTVYAGLGSAGSAWFGLSLAAPSPTWVARAPFPGTPREQAVAVASAGAVYVFGGLGVAADGRSQVLFDDIHRYDPVADAWELLPVHAPVGLLGAAACALADGRILFLGGASKAVVEGFFARLAEAGDDEAQRLAVTRDYLGREPKAYGFHAEALCFDPVTQRWQGLGRLPFAPTLGAAVAREGGCVALVQGELKPGLRSRDAWQARVGATALDWQPLPCPPAAGGAPEPEGLAGAFAGYVDGSLLVAGGTNFPGAWAQYRAGRRYAHEGLAKTWHGDVHALVGGAWRRVGSLPWGLAHGLAFPVPQGLLLVGGERQGGAASAAVQCLRWDGIAAHGCAQGDRP</sequence>
<evidence type="ECO:0000313" key="3">
    <source>
        <dbReference type="EMBL" id="SEA02026.1"/>
    </source>
</evidence>
<dbReference type="EMBL" id="FNQJ01000004">
    <property type="protein sequence ID" value="SEA02026.1"/>
    <property type="molecule type" value="Genomic_DNA"/>
</dbReference>
<proteinExistence type="predicted"/>
<dbReference type="SUPFAM" id="SSF117281">
    <property type="entry name" value="Kelch motif"/>
    <property type="match status" value="1"/>
</dbReference>
<dbReference type="Gene3D" id="2.120.10.80">
    <property type="entry name" value="Kelch-type beta propeller"/>
    <property type="match status" value="2"/>
</dbReference>
<keyword evidence="4" id="KW-1185">Reference proteome</keyword>
<dbReference type="Proteomes" id="UP000199002">
    <property type="component" value="Unassembled WGS sequence"/>
</dbReference>
<dbReference type="RefSeq" id="WP_092697307.1">
    <property type="nucleotide sequence ID" value="NZ_CAXIQL010000016.1"/>
</dbReference>
<dbReference type="InterPro" id="IPR015915">
    <property type="entry name" value="Kelch-typ_b-propeller"/>
</dbReference>
<keyword evidence="1" id="KW-0880">Kelch repeat</keyword>
<dbReference type="InterPro" id="IPR056734">
    <property type="entry name" value="NANM"/>
</dbReference>
<organism evidence="3 4">
    <name type="scientific">Acidovorax soli</name>
    <dbReference type="NCBI Taxonomy" id="592050"/>
    <lineage>
        <taxon>Bacteria</taxon>
        <taxon>Pseudomonadati</taxon>
        <taxon>Pseudomonadota</taxon>
        <taxon>Betaproteobacteria</taxon>
        <taxon>Burkholderiales</taxon>
        <taxon>Comamonadaceae</taxon>
        <taxon>Acidovorax</taxon>
    </lineage>
</organism>
<dbReference type="AlphaFoldDB" id="A0A1H3XRM8"/>
<dbReference type="InterPro" id="IPR019936">
    <property type="entry name" value="NanM_proteobact"/>
</dbReference>